<keyword evidence="4" id="KW-1185">Reference proteome</keyword>
<feature type="chain" id="PRO_5020694894" description="Ubiquitin 3 binding protein But2 C-terminal domain-containing protein" evidence="1">
    <location>
        <begin position="19"/>
        <end position="248"/>
    </location>
</feature>
<dbReference type="Pfam" id="PF09792">
    <property type="entry name" value="But2"/>
    <property type="match status" value="1"/>
</dbReference>
<dbReference type="AlphaFoldDB" id="A0A4S8LHL9"/>
<dbReference type="OrthoDB" id="3350619at2759"/>
<protein>
    <recommendedName>
        <fullName evidence="2">Ubiquitin 3 binding protein But2 C-terminal domain-containing protein</fullName>
    </recommendedName>
</protein>
<evidence type="ECO:0000313" key="4">
    <source>
        <dbReference type="Proteomes" id="UP000297245"/>
    </source>
</evidence>
<reference evidence="3 4" key="1">
    <citation type="journal article" date="2019" name="Nat. Ecol. Evol.">
        <title>Megaphylogeny resolves global patterns of mushroom evolution.</title>
        <authorList>
            <person name="Varga T."/>
            <person name="Krizsan K."/>
            <person name="Foldi C."/>
            <person name="Dima B."/>
            <person name="Sanchez-Garcia M."/>
            <person name="Sanchez-Ramirez S."/>
            <person name="Szollosi G.J."/>
            <person name="Szarkandi J.G."/>
            <person name="Papp V."/>
            <person name="Albert L."/>
            <person name="Andreopoulos W."/>
            <person name="Angelini C."/>
            <person name="Antonin V."/>
            <person name="Barry K.W."/>
            <person name="Bougher N.L."/>
            <person name="Buchanan P."/>
            <person name="Buyck B."/>
            <person name="Bense V."/>
            <person name="Catcheside P."/>
            <person name="Chovatia M."/>
            <person name="Cooper J."/>
            <person name="Damon W."/>
            <person name="Desjardin D."/>
            <person name="Finy P."/>
            <person name="Geml J."/>
            <person name="Haridas S."/>
            <person name="Hughes K."/>
            <person name="Justo A."/>
            <person name="Karasinski D."/>
            <person name="Kautmanova I."/>
            <person name="Kiss B."/>
            <person name="Kocsube S."/>
            <person name="Kotiranta H."/>
            <person name="LaButti K.M."/>
            <person name="Lechner B.E."/>
            <person name="Liimatainen K."/>
            <person name="Lipzen A."/>
            <person name="Lukacs Z."/>
            <person name="Mihaltcheva S."/>
            <person name="Morgado L.N."/>
            <person name="Niskanen T."/>
            <person name="Noordeloos M.E."/>
            <person name="Ohm R.A."/>
            <person name="Ortiz-Santana B."/>
            <person name="Ovrebo C."/>
            <person name="Racz N."/>
            <person name="Riley R."/>
            <person name="Savchenko A."/>
            <person name="Shiryaev A."/>
            <person name="Soop K."/>
            <person name="Spirin V."/>
            <person name="Szebenyi C."/>
            <person name="Tomsovsky M."/>
            <person name="Tulloss R.E."/>
            <person name="Uehling J."/>
            <person name="Grigoriev I.V."/>
            <person name="Vagvolgyi C."/>
            <person name="Papp T."/>
            <person name="Martin F.M."/>
            <person name="Miettinen O."/>
            <person name="Hibbett D.S."/>
            <person name="Nagy L.G."/>
        </authorList>
    </citation>
    <scope>NUCLEOTIDE SEQUENCE [LARGE SCALE GENOMIC DNA]</scope>
    <source>
        <strain evidence="3 4">CBS 962.96</strain>
    </source>
</reference>
<evidence type="ECO:0000259" key="2">
    <source>
        <dbReference type="Pfam" id="PF09792"/>
    </source>
</evidence>
<feature type="domain" description="Ubiquitin 3 binding protein But2 C-terminal" evidence="2">
    <location>
        <begin position="104"/>
        <end position="208"/>
    </location>
</feature>
<dbReference type="InterPro" id="IPR018620">
    <property type="entry name" value="Ubiquitin3-bd_protein_But2_C"/>
</dbReference>
<dbReference type="EMBL" id="ML179408">
    <property type="protein sequence ID" value="THU88504.1"/>
    <property type="molecule type" value="Genomic_DNA"/>
</dbReference>
<organism evidence="3 4">
    <name type="scientific">Dendrothele bispora (strain CBS 962.96)</name>
    <dbReference type="NCBI Taxonomy" id="1314807"/>
    <lineage>
        <taxon>Eukaryota</taxon>
        <taxon>Fungi</taxon>
        <taxon>Dikarya</taxon>
        <taxon>Basidiomycota</taxon>
        <taxon>Agaricomycotina</taxon>
        <taxon>Agaricomycetes</taxon>
        <taxon>Agaricomycetidae</taxon>
        <taxon>Agaricales</taxon>
        <taxon>Agaricales incertae sedis</taxon>
        <taxon>Dendrothele</taxon>
    </lineage>
</organism>
<evidence type="ECO:0000256" key="1">
    <source>
        <dbReference type="SAM" id="SignalP"/>
    </source>
</evidence>
<sequence>MSCCNLLCAVIGILLVLRLPHNSPFPKTNSDPLAFITPDQIRNLRRPSPYIGLESIPRPVPPIPRSLVNFPQIIARVDARQTDLVFDDDPLRYMTNMGMVSPEERKVHVSNTVSTLFQFRAIDFGMESCELVIRFTTPEFKMNSFPLSLYRLEGNSTLNTKILSHNNRPTRTGHVGDIQVTSSGHSVQWNTTFACHWDELLLFELTCAGNDEESPKKYQDTRCEVEWWQGKKDKDPTNGVFIVQHATV</sequence>
<proteinExistence type="predicted"/>
<feature type="signal peptide" evidence="1">
    <location>
        <begin position="1"/>
        <end position="18"/>
    </location>
</feature>
<name>A0A4S8LHL9_DENBC</name>
<accession>A0A4S8LHL9</accession>
<evidence type="ECO:0000313" key="3">
    <source>
        <dbReference type="EMBL" id="THU88504.1"/>
    </source>
</evidence>
<dbReference type="Proteomes" id="UP000297245">
    <property type="component" value="Unassembled WGS sequence"/>
</dbReference>
<keyword evidence="1" id="KW-0732">Signal</keyword>
<gene>
    <name evidence="3" type="ORF">K435DRAFT_312468</name>
</gene>